<accession>A0A3S9PXK7</accession>
<evidence type="ECO:0000256" key="2">
    <source>
        <dbReference type="HAMAP-Rule" id="MF_02087"/>
    </source>
</evidence>
<evidence type="ECO:0000256" key="4">
    <source>
        <dbReference type="RuleBase" id="RU004514"/>
    </source>
</evidence>
<comment type="similarity">
    <text evidence="2 4">Belongs to the pyridoxal phosphate-binding protein YggS/PROSC family.</text>
</comment>
<feature type="domain" description="Alanine racemase N-terminal" evidence="5">
    <location>
        <begin position="29"/>
        <end position="223"/>
    </location>
</feature>
<dbReference type="AlphaFoldDB" id="A0A3S9PXK7"/>
<dbReference type="InterPro" id="IPR029066">
    <property type="entry name" value="PLP-binding_barrel"/>
</dbReference>
<dbReference type="EMBL" id="CP034593">
    <property type="protein sequence ID" value="AZQ77032.1"/>
    <property type="molecule type" value="Genomic_DNA"/>
</dbReference>
<protein>
    <recommendedName>
        <fullName evidence="2">Pyridoxal phosphate homeostasis protein</fullName>
        <shortName evidence="2">PLP homeostasis protein</shortName>
    </recommendedName>
</protein>
<dbReference type="GO" id="GO:0030170">
    <property type="term" value="F:pyridoxal phosphate binding"/>
    <property type="evidence" value="ECO:0007669"/>
    <property type="project" value="UniProtKB-UniRule"/>
</dbReference>
<keyword evidence="7" id="KW-1185">Reference proteome</keyword>
<feature type="modified residue" description="N6-(pyridoxal phosphate)lysine" evidence="2 3">
    <location>
        <position position="29"/>
    </location>
</feature>
<evidence type="ECO:0000313" key="7">
    <source>
        <dbReference type="Proteomes" id="UP000280344"/>
    </source>
</evidence>
<evidence type="ECO:0000313" key="6">
    <source>
        <dbReference type="EMBL" id="AZQ77032.1"/>
    </source>
</evidence>
<dbReference type="NCBIfam" id="TIGR00044">
    <property type="entry name" value="YggS family pyridoxal phosphate-dependent enzyme"/>
    <property type="match status" value="1"/>
</dbReference>
<dbReference type="PANTHER" id="PTHR10146:SF14">
    <property type="entry name" value="PYRIDOXAL PHOSPHATE HOMEOSTASIS PROTEIN"/>
    <property type="match status" value="1"/>
</dbReference>
<dbReference type="Proteomes" id="UP000280344">
    <property type="component" value="Chromosome"/>
</dbReference>
<dbReference type="RefSeq" id="WP_126703837.1">
    <property type="nucleotide sequence ID" value="NZ_CP034593.1"/>
</dbReference>
<proteinExistence type="inferred from homology"/>
<evidence type="ECO:0000259" key="5">
    <source>
        <dbReference type="Pfam" id="PF01168"/>
    </source>
</evidence>
<organism evidence="6 7">
    <name type="scientific">Flaviflexus ciconiae</name>
    <dbReference type="NCBI Taxonomy" id="2496867"/>
    <lineage>
        <taxon>Bacteria</taxon>
        <taxon>Bacillati</taxon>
        <taxon>Actinomycetota</taxon>
        <taxon>Actinomycetes</taxon>
        <taxon>Actinomycetales</taxon>
        <taxon>Actinomycetaceae</taxon>
        <taxon>Flaviflexus</taxon>
    </lineage>
</organism>
<dbReference type="OrthoDB" id="9804072at2"/>
<sequence>MISERYQQLTAEVNEASAGRDVRVLLAAKHQPAEKIMEALQAGATLLGHNIIQQLTATEEALAELGAPEHETHVIGHVQSNKARAALRHAHTIETVDSAKTARRLSTVSDDLGVDRNVFIQVNSAGAESQFGIDPEDAKELADLIRSLPRLTLTGLMTIGANTDNETQIHTSFALTRELSESLRADGHDSCTELSMGMSGDWRIAVDEGSTIIRVGRQVFGERDKA</sequence>
<dbReference type="PANTHER" id="PTHR10146">
    <property type="entry name" value="PROLINE SYNTHETASE CO-TRANSCRIBED BACTERIAL HOMOLOG PROTEIN"/>
    <property type="match status" value="1"/>
</dbReference>
<dbReference type="Pfam" id="PF01168">
    <property type="entry name" value="Ala_racemase_N"/>
    <property type="match status" value="1"/>
</dbReference>
<comment type="cofactor">
    <cofactor evidence="3">
        <name>pyridoxal 5'-phosphate</name>
        <dbReference type="ChEBI" id="CHEBI:597326"/>
    </cofactor>
</comment>
<dbReference type="SUPFAM" id="SSF51419">
    <property type="entry name" value="PLP-binding barrel"/>
    <property type="match status" value="1"/>
</dbReference>
<dbReference type="HAMAP" id="MF_02087">
    <property type="entry name" value="PLP_homeostasis"/>
    <property type="match status" value="1"/>
</dbReference>
<dbReference type="InterPro" id="IPR001608">
    <property type="entry name" value="Ala_racemase_N"/>
</dbReference>
<dbReference type="PIRSF" id="PIRSF004848">
    <property type="entry name" value="YBL036c_PLPDEIII"/>
    <property type="match status" value="1"/>
</dbReference>
<dbReference type="KEGG" id="flh:EJ997_06475"/>
<comment type="function">
    <text evidence="2">Pyridoxal 5'-phosphate (PLP)-binding protein, which is involved in PLP homeostasis.</text>
</comment>
<name>A0A3S9PXK7_9ACTO</name>
<evidence type="ECO:0000256" key="1">
    <source>
        <dbReference type="ARBA" id="ARBA00022898"/>
    </source>
</evidence>
<reference evidence="6 7" key="1">
    <citation type="submission" date="2018-12" db="EMBL/GenBank/DDBJ databases">
        <title>Complete genome sequence of Flaviflexus sp. H23T48.</title>
        <authorList>
            <person name="Bae J.-W."/>
            <person name="Lee J.-Y."/>
        </authorList>
    </citation>
    <scope>NUCLEOTIDE SEQUENCE [LARGE SCALE GENOMIC DNA]</scope>
    <source>
        <strain evidence="6 7">H23T48</strain>
    </source>
</reference>
<evidence type="ECO:0000256" key="3">
    <source>
        <dbReference type="PIRSR" id="PIRSR004848-1"/>
    </source>
</evidence>
<dbReference type="Gene3D" id="3.20.20.10">
    <property type="entry name" value="Alanine racemase"/>
    <property type="match status" value="1"/>
</dbReference>
<dbReference type="InterPro" id="IPR011078">
    <property type="entry name" value="PyrdxlP_homeostasis"/>
</dbReference>
<gene>
    <name evidence="6" type="ORF">EJ997_06475</name>
</gene>
<keyword evidence="1 2" id="KW-0663">Pyridoxal phosphate</keyword>
<dbReference type="CDD" id="cd00635">
    <property type="entry name" value="PLPDE_III_YBL036c_like"/>
    <property type="match status" value="1"/>
</dbReference>